<dbReference type="GO" id="GO:0005829">
    <property type="term" value="C:cytosol"/>
    <property type="evidence" value="ECO:0007669"/>
    <property type="project" value="TreeGrafter"/>
</dbReference>
<dbReference type="HAMAP" id="MF_00659">
    <property type="entry name" value="UPF0250"/>
    <property type="match status" value="1"/>
</dbReference>
<dbReference type="AlphaFoldDB" id="A0A364NQZ4"/>
<accession>A0A364NQZ4</accession>
<sequence>MSDSVEAPKIEFPCQDYPIKVVGNNEDNFYGFVVETVQIHAPDLDITKVTLQDSRNGRFQSVRLKIRATGEAQLQALFEDLKASGRVHMVL</sequence>
<evidence type="ECO:0000256" key="1">
    <source>
        <dbReference type="ARBA" id="ARBA00008460"/>
    </source>
</evidence>
<gene>
    <name evidence="3" type="ORF">DN062_00140</name>
</gene>
<dbReference type="InterPro" id="IPR027471">
    <property type="entry name" value="YbeD-like_sf"/>
</dbReference>
<protein>
    <recommendedName>
        <fullName evidence="2">UPF0250 protein DN062_00140</fullName>
    </recommendedName>
</protein>
<name>A0A364NQZ4_9GAMM</name>
<dbReference type="PANTHER" id="PTHR38036:SF1">
    <property type="entry name" value="UPF0250 PROTEIN YBED"/>
    <property type="match status" value="1"/>
</dbReference>
<evidence type="ECO:0000313" key="3">
    <source>
        <dbReference type="EMBL" id="RAU19539.1"/>
    </source>
</evidence>
<proteinExistence type="inferred from homology"/>
<dbReference type="Pfam" id="PF04359">
    <property type="entry name" value="DUF493"/>
    <property type="match status" value="1"/>
</dbReference>
<reference evidence="3 4" key="1">
    <citation type="submission" date="2018-06" db="EMBL/GenBank/DDBJ databases">
        <title>Nitrincola tibetense sp. nov., isolated from Lake XuguoCo on Tibetan Plateau.</title>
        <authorList>
            <person name="Xing P."/>
        </authorList>
    </citation>
    <scope>NUCLEOTIDE SEQUENCE [LARGE SCALE GENOMIC DNA]</scope>
    <source>
        <strain evidence="4">xg18</strain>
    </source>
</reference>
<dbReference type="EMBL" id="QKRX01000001">
    <property type="protein sequence ID" value="RAU19539.1"/>
    <property type="molecule type" value="Genomic_DNA"/>
</dbReference>
<dbReference type="InterPro" id="IPR007454">
    <property type="entry name" value="UPF0250_YbeD-like"/>
</dbReference>
<comment type="caution">
    <text evidence="3">The sequence shown here is derived from an EMBL/GenBank/DDBJ whole genome shotgun (WGS) entry which is preliminary data.</text>
</comment>
<dbReference type="Proteomes" id="UP000250744">
    <property type="component" value="Unassembled WGS sequence"/>
</dbReference>
<keyword evidence="4" id="KW-1185">Reference proteome</keyword>
<evidence type="ECO:0000256" key="2">
    <source>
        <dbReference type="HAMAP-Rule" id="MF_00659"/>
    </source>
</evidence>
<dbReference type="Gene3D" id="3.30.70.260">
    <property type="match status" value="1"/>
</dbReference>
<evidence type="ECO:0000313" key="4">
    <source>
        <dbReference type="Proteomes" id="UP000250744"/>
    </source>
</evidence>
<dbReference type="OrthoDB" id="9793424at2"/>
<dbReference type="RefSeq" id="WP_112156534.1">
    <property type="nucleotide sequence ID" value="NZ_QKRX01000001.1"/>
</dbReference>
<dbReference type="SUPFAM" id="SSF117991">
    <property type="entry name" value="YbeD/HP0495-like"/>
    <property type="match status" value="1"/>
</dbReference>
<comment type="similarity">
    <text evidence="1 2">Belongs to the UPF0250 family.</text>
</comment>
<organism evidence="3 4">
    <name type="scientific">Nitrincola tibetensis</name>
    <dbReference type="NCBI Taxonomy" id="2219697"/>
    <lineage>
        <taxon>Bacteria</taxon>
        <taxon>Pseudomonadati</taxon>
        <taxon>Pseudomonadota</taxon>
        <taxon>Gammaproteobacteria</taxon>
        <taxon>Oceanospirillales</taxon>
        <taxon>Oceanospirillaceae</taxon>
        <taxon>Nitrincola</taxon>
    </lineage>
</organism>
<dbReference type="PANTHER" id="PTHR38036">
    <property type="entry name" value="UPF0250 PROTEIN YBED"/>
    <property type="match status" value="1"/>
</dbReference>